<dbReference type="Gene3D" id="3.30.530.20">
    <property type="match status" value="1"/>
</dbReference>
<keyword evidence="2" id="KW-1185">Reference proteome</keyword>
<evidence type="ECO:0000313" key="1">
    <source>
        <dbReference type="EMBL" id="ORC15470.1"/>
    </source>
</evidence>
<proteinExistence type="predicted"/>
<dbReference type="Proteomes" id="UP000192359">
    <property type="component" value="Unassembled WGS sequence"/>
</dbReference>
<name>A0A1Y1RLY3_9MICC</name>
<evidence type="ECO:0008006" key="3">
    <source>
        <dbReference type="Google" id="ProtNLM"/>
    </source>
</evidence>
<dbReference type="EMBL" id="LXWF01000043">
    <property type="protein sequence ID" value="ORC15470.1"/>
    <property type="molecule type" value="Genomic_DNA"/>
</dbReference>
<accession>A0A1Y1RLY3</accession>
<evidence type="ECO:0000313" key="2">
    <source>
        <dbReference type="Proteomes" id="UP000192359"/>
    </source>
</evidence>
<comment type="caution">
    <text evidence="1">The sequence shown here is derived from an EMBL/GenBank/DDBJ whole genome shotgun (WGS) entry which is preliminary data.</text>
</comment>
<dbReference type="SUPFAM" id="SSF55961">
    <property type="entry name" value="Bet v1-like"/>
    <property type="match status" value="1"/>
</dbReference>
<protein>
    <recommendedName>
        <fullName evidence="3">DUF2505 domain-containing protein</fullName>
    </recommendedName>
</protein>
<organism evidence="1 2">
    <name type="scientific">Rothia nasimurium</name>
    <dbReference type="NCBI Taxonomy" id="85336"/>
    <lineage>
        <taxon>Bacteria</taxon>
        <taxon>Bacillati</taxon>
        <taxon>Actinomycetota</taxon>
        <taxon>Actinomycetes</taxon>
        <taxon>Micrococcales</taxon>
        <taxon>Micrococcaceae</taxon>
        <taxon>Rothia</taxon>
    </lineage>
</organism>
<dbReference type="RefSeq" id="WP_083093359.1">
    <property type="nucleotide sequence ID" value="NZ_LXWF01000043.1"/>
</dbReference>
<dbReference type="InterPro" id="IPR019639">
    <property type="entry name" value="DUF2505"/>
</dbReference>
<dbReference type="InterPro" id="IPR023393">
    <property type="entry name" value="START-like_dom_sf"/>
</dbReference>
<dbReference type="AlphaFoldDB" id="A0A1Y1RLY3"/>
<reference evidence="1 2" key="1">
    <citation type="submission" date="2016-05" db="EMBL/GenBank/DDBJ databases">
        <title>Draft genome sequence of a porcine commensal Rothia nasimurium.</title>
        <authorList>
            <person name="Gaiser R.A."/>
            <person name="Van Baarlen P."/>
            <person name="Wells J.M."/>
        </authorList>
    </citation>
    <scope>NUCLEOTIDE SEQUENCE [LARGE SCALE GENOMIC DNA]</scope>
    <source>
        <strain evidence="1 2">PT-32</strain>
    </source>
</reference>
<dbReference type="OrthoDB" id="3266819at2"/>
<gene>
    <name evidence="1" type="ORF">A7979_06960</name>
</gene>
<sequence length="168" mass="17611">MAVQSSTTINAPIEDVVRAFADENFARFASEKVRVSFESFTMEGDRAGAFTTTTVRAIPADRIPDVAKKLPGVSNGVTVNQVDRVSAPTADGSRTIISEVSVKGIPVTGNATQTLTSAGETTEVTVDGEVKCSIPLVGKKIAAAAEPQIGRVFSVLGTSAEEYIKANY</sequence>
<dbReference type="Pfam" id="PF10698">
    <property type="entry name" value="DUF2505"/>
    <property type="match status" value="1"/>
</dbReference>